<dbReference type="Proteomes" id="UP001500432">
    <property type="component" value="Unassembled WGS sequence"/>
</dbReference>
<protein>
    <submittedName>
        <fullName evidence="5">Gamma-aminobutyraldehyde dehydrogenase</fullName>
    </submittedName>
</protein>
<comment type="similarity">
    <text evidence="3">Belongs to the aldehyde dehydrogenase family.</text>
</comment>
<comment type="caution">
    <text evidence="5">The sequence shown here is derived from an EMBL/GenBank/DDBJ whole genome shotgun (WGS) entry which is preliminary data.</text>
</comment>
<proteinExistence type="inferred from homology"/>
<dbReference type="InterPro" id="IPR029510">
    <property type="entry name" value="Ald_DH_CS_GLU"/>
</dbReference>
<reference evidence="5 6" key="1">
    <citation type="journal article" date="2019" name="Int. J. Syst. Evol. Microbiol.">
        <title>The Global Catalogue of Microorganisms (GCM) 10K type strain sequencing project: providing services to taxonomists for standard genome sequencing and annotation.</title>
        <authorList>
            <consortium name="The Broad Institute Genomics Platform"/>
            <consortium name="The Broad Institute Genome Sequencing Center for Infectious Disease"/>
            <person name="Wu L."/>
            <person name="Ma J."/>
        </authorList>
    </citation>
    <scope>NUCLEOTIDE SEQUENCE [LARGE SCALE GENOMIC DNA]</scope>
    <source>
        <strain evidence="5 6">JCM 16034</strain>
    </source>
</reference>
<keyword evidence="6" id="KW-1185">Reference proteome</keyword>
<dbReference type="InterPro" id="IPR016162">
    <property type="entry name" value="Ald_DH_N"/>
</dbReference>
<evidence type="ECO:0000313" key="5">
    <source>
        <dbReference type="EMBL" id="GAA2203592.1"/>
    </source>
</evidence>
<dbReference type="InterPro" id="IPR016161">
    <property type="entry name" value="Ald_DH/histidinol_DH"/>
</dbReference>
<evidence type="ECO:0000259" key="4">
    <source>
        <dbReference type="Pfam" id="PF00171"/>
    </source>
</evidence>
<dbReference type="PROSITE" id="PS00687">
    <property type="entry name" value="ALDEHYDE_DEHYDR_GLU"/>
    <property type="match status" value="1"/>
</dbReference>
<dbReference type="Pfam" id="PF00171">
    <property type="entry name" value="Aldedh"/>
    <property type="match status" value="1"/>
</dbReference>
<accession>A0ABN3C2Z0</accession>
<dbReference type="Gene3D" id="3.40.309.10">
    <property type="entry name" value="Aldehyde Dehydrogenase, Chain A, domain 2"/>
    <property type="match status" value="1"/>
</dbReference>
<evidence type="ECO:0000256" key="2">
    <source>
        <dbReference type="PROSITE-ProRule" id="PRU10007"/>
    </source>
</evidence>
<evidence type="ECO:0000256" key="3">
    <source>
        <dbReference type="RuleBase" id="RU003345"/>
    </source>
</evidence>
<gene>
    <name evidence="5" type="ORF">GCM10009849_36600</name>
</gene>
<evidence type="ECO:0000313" key="6">
    <source>
        <dbReference type="Proteomes" id="UP001500432"/>
    </source>
</evidence>
<dbReference type="InterPro" id="IPR015590">
    <property type="entry name" value="Aldehyde_DH_dom"/>
</dbReference>
<dbReference type="SUPFAM" id="SSF53720">
    <property type="entry name" value="ALDH-like"/>
    <property type="match status" value="1"/>
</dbReference>
<sequence>MSLQTSTTNACSATTSTAQVRRSQTAAGLIADAELPPGEHFIDGAFRPGTSGPATEVIDPCTGGPVASVADGTVKEVDAAVAAALAAKEAWGRLVPKERSEVLHRIADRLAEHSDLLVRLESANTGKPLMVSEDDVAGTIDTFRFMAGALRATTSMAAGEYAQDHLSLILREPLGVVGVVTPWNYPLLMGAWKIAPILAAGNTLVIKPSEQTPLTTLKFAELVAGLLPAGVFNVVTGRGSVVGQRLSEHPDVDMIALTGSVSSGRSVARGAAETLKRVHLELGGKAPVVVFDDADLAAAASSLRAAGYWNSGQECGAACRVLVHESVAAEFTELLVREVSTLVVGEPGAGADVEIGPLNSKGHYERVLGYLERARAEGIRAAIGGGALEGPGYFVAPTVLVDVPDGAECSREEIFGPVVTVETFSDEAEAIARANEVPFGLAASVWTESGRRSHDVASRIDAGTVWVNAHLVLANEVPWGGFKGSGYGRDLSLYALDDYSRTKHVMHSRGR</sequence>
<dbReference type="RefSeq" id="WP_344301284.1">
    <property type="nucleotide sequence ID" value="NZ_BAAAQW010000014.1"/>
</dbReference>
<dbReference type="Gene3D" id="3.40.605.10">
    <property type="entry name" value="Aldehyde Dehydrogenase, Chain A, domain 1"/>
    <property type="match status" value="1"/>
</dbReference>
<name>A0ABN3C2Z0_9MICC</name>
<feature type="active site" evidence="2">
    <location>
        <position position="281"/>
    </location>
</feature>
<keyword evidence="1 3" id="KW-0560">Oxidoreductase</keyword>
<dbReference type="PANTHER" id="PTHR11699">
    <property type="entry name" value="ALDEHYDE DEHYDROGENASE-RELATED"/>
    <property type="match status" value="1"/>
</dbReference>
<organism evidence="5 6">
    <name type="scientific">Sinomonas flava</name>
    <dbReference type="NCBI Taxonomy" id="496857"/>
    <lineage>
        <taxon>Bacteria</taxon>
        <taxon>Bacillati</taxon>
        <taxon>Actinomycetota</taxon>
        <taxon>Actinomycetes</taxon>
        <taxon>Micrococcales</taxon>
        <taxon>Micrococcaceae</taxon>
        <taxon>Sinomonas</taxon>
    </lineage>
</organism>
<evidence type="ECO:0000256" key="1">
    <source>
        <dbReference type="ARBA" id="ARBA00023002"/>
    </source>
</evidence>
<dbReference type="EMBL" id="BAAAQW010000014">
    <property type="protein sequence ID" value="GAA2203592.1"/>
    <property type="molecule type" value="Genomic_DNA"/>
</dbReference>
<dbReference type="InterPro" id="IPR016163">
    <property type="entry name" value="Ald_DH_C"/>
</dbReference>
<feature type="domain" description="Aldehyde dehydrogenase" evidence="4">
    <location>
        <begin position="51"/>
        <end position="505"/>
    </location>
</feature>